<gene>
    <name evidence="2" type="ORF">EDC03_1661</name>
</gene>
<feature type="domain" description="Amidohydrolase-related" evidence="1">
    <location>
        <begin position="16"/>
        <end position="258"/>
    </location>
</feature>
<dbReference type="AlphaFoldDB" id="A0A3N1HKS5"/>
<dbReference type="Pfam" id="PF04909">
    <property type="entry name" value="Amidohydro_2"/>
    <property type="match status" value="1"/>
</dbReference>
<name>A0A3N1HKS5_9ACTN</name>
<evidence type="ECO:0000313" key="2">
    <source>
        <dbReference type="EMBL" id="ROP43066.1"/>
    </source>
</evidence>
<dbReference type="SUPFAM" id="SSF51556">
    <property type="entry name" value="Metallo-dependent hydrolases"/>
    <property type="match status" value="1"/>
</dbReference>
<organism evidence="2 3">
    <name type="scientific">Pseudokineococcus lusitanus</name>
    <dbReference type="NCBI Taxonomy" id="763993"/>
    <lineage>
        <taxon>Bacteria</taxon>
        <taxon>Bacillati</taxon>
        <taxon>Actinomycetota</taxon>
        <taxon>Actinomycetes</taxon>
        <taxon>Kineosporiales</taxon>
        <taxon>Kineosporiaceae</taxon>
        <taxon>Pseudokineococcus</taxon>
    </lineage>
</organism>
<dbReference type="Proteomes" id="UP000276232">
    <property type="component" value="Unassembled WGS sequence"/>
</dbReference>
<evidence type="ECO:0000313" key="3">
    <source>
        <dbReference type="Proteomes" id="UP000276232"/>
    </source>
</evidence>
<dbReference type="InParanoid" id="A0A3N1HKS5"/>
<accession>A0A3N1HKS5</accession>
<dbReference type="InterPro" id="IPR052358">
    <property type="entry name" value="Aro_Compnd_Degr_Hydrolases"/>
</dbReference>
<dbReference type="PANTHER" id="PTHR35563:SF2">
    <property type="entry name" value="BARREL METAL-DEPENDENT HYDROLASE, PUTATIVE (AFU_ORTHOLOGUE AFUA_1G16240)-RELATED"/>
    <property type="match status" value="1"/>
</dbReference>
<dbReference type="InterPro" id="IPR006680">
    <property type="entry name" value="Amidohydro-rel"/>
</dbReference>
<keyword evidence="2" id="KW-0378">Hydrolase</keyword>
<reference evidence="2 3" key="1">
    <citation type="journal article" date="2015" name="Stand. Genomic Sci.">
        <title>Genomic Encyclopedia of Bacterial and Archaeal Type Strains, Phase III: the genomes of soil and plant-associated and newly described type strains.</title>
        <authorList>
            <person name="Whitman W.B."/>
            <person name="Woyke T."/>
            <person name="Klenk H.P."/>
            <person name="Zhou Y."/>
            <person name="Lilburn T.G."/>
            <person name="Beck B.J."/>
            <person name="De Vos P."/>
            <person name="Vandamme P."/>
            <person name="Eisen J.A."/>
            <person name="Garrity G."/>
            <person name="Hugenholtz P."/>
            <person name="Kyrpides N.C."/>
        </authorList>
    </citation>
    <scope>NUCLEOTIDE SEQUENCE [LARGE SCALE GENOMIC DNA]</scope>
    <source>
        <strain evidence="2 3">CECT 7306</strain>
    </source>
</reference>
<sequence>MTSAGAGAARGGLPFVDAHLHVVDPRFPIVPNDGYVPAPFTVADYRRRTAGLGVVGGAVVSGSFQGTDQTYLLDALERLGPGFVGVTQVAPDVPDDELRRLAAHRVRAVRVNLRRGGPVGPADLDRLARRAHDVAGLHTELYVDARDLDGLAPVVGALPAVVVDHLGLHRDGLPHLLALVARGVRVKATGFGRVGLDVREAVRAVLAVDPTALVAGTDLPSTRAPRPFEDADLDLLVEEAGEHARAVLHDNAVALYRLRPDGS</sequence>
<evidence type="ECO:0000259" key="1">
    <source>
        <dbReference type="Pfam" id="PF04909"/>
    </source>
</evidence>
<dbReference type="PANTHER" id="PTHR35563">
    <property type="entry name" value="BARREL METAL-DEPENDENT HYDROLASE, PUTATIVE (AFU_ORTHOLOGUE AFUA_1G16240)-RELATED"/>
    <property type="match status" value="1"/>
</dbReference>
<proteinExistence type="predicted"/>
<dbReference type="GO" id="GO:0016787">
    <property type="term" value="F:hydrolase activity"/>
    <property type="evidence" value="ECO:0007669"/>
    <property type="project" value="UniProtKB-KW"/>
</dbReference>
<comment type="caution">
    <text evidence="2">The sequence shown here is derived from an EMBL/GenBank/DDBJ whole genome shotgun (WGS) entry which is preliminary data.</text>
</comment>
<dbReference type="InterPro" id="IPR032466">
    <property type="entry name" value="Metal_Hydrolase"/>
</dbReference>
<dbReference type="RefSeq" id="WP_199720076.1">
    <property type="nucleotide sequence ID" value="NZ_RJKN01000004.1"/>
</dbReference>
<keyword evidence="3" id="KW-1185">Reference proteome</keyword>
<protein>
    <submittedName>
        <fullName evidence="2">Putative TIM-barrel fold metal-dependent hydrolase</fullName>
    </submittedName>
</protein>
<dbReference type="Gene3D" id="3.20.20.140">
    <property type="entry name" value="Metal-dependent hydrolases"/>
    <property type="match status" value="1"/>
</dbReference>
<dbReference type="EMBL" id="RJKN01000004">
    <property type="protein sequence ID" value="ROP43066.1"/>
    <property type="molecule type" value="Genomic_DNA"/>
</dbReference>